<feature type="region of interest" description="Disordered" evidence="1">
    <location>
        <begin position="1"/>
        <end position="28"/>
    </location>
</feature>
<gene>
    <name evidence="2" type="ORF">NDU88_007051</name>
</gene>
<evidence type="ECO:0000256" key="1">
    <source>
        <dbReference type="SAM" id="MobiDB-lite"/>
    </source>
</evidence>
<dbReference type="AlphaFoldDB" id="A0AAV7M1U7"/>
<dbReference type="EMBL" id="JANPWB010000015">
    <property type="protein sequence ID" value="KAJ1093965.1"/>
    <property type="molecule type" value="Genomic_DNA"/>
</dbReference>
<sequence length="131" mass="14560">MTGRGTSLLRQWPSPSRTQASGRPPVPRFCAHRHWSTRQQSEGCRIGATSAEDSVDVSTSSYRAGLRLIQATRRGPYIPSHKSPPPARTSFHAGHHRPQVPQSVFVVPMDQKTVRGCYVPRRFHFSVGETG</sequence>
<evidence type="ECO:0000313" key="2">
    <source>
        <dbReference type="EMBL" id="KAJ1093965.1"/>
    </source>
</evidence>
<organism evidence="2 3">
    <name type="scientific">Pleurodeles waltl</name>
    <name type="common">Iberian ribbed newt</name>
    <dbReference type="NCBI Taxonomy" id="8319"/>
    <lineage>
        <taxon>Eukaryota</taxon>
        <taxon>Metazoa</taxon>
        <taxon>Chordata</taxon>
        <taxon>Craniata</taxon>
        <taxon>Vertebrata</taxon>
        <taxon>Euteleostomi</taxon>
        <taxon>Amphibia</taxon>
        <taxon>Batrachia</taxon>
        <taxon>Caudata</taxon>
        <taxon>Salamandroidea</taxon>
        <taxon>Salamandridae</taxon>
        <taxon>Pleurodelinae</taxon>
        <taxon>Pleurodeles</taxon>
    </lineage>
</organism>
<accession>A0AAV7M1U7</accession>
<feature type="compositionally biased region" description="Polar residues" evidence="1">
    <location>
        <begin position="1"/>
        <end position="21"/>
    </location>
</feature>
<protein>
    <submittedName>
        <fullName evidence="2">Uncharacterized protein</fullName>
    </submittedName>
</protein>
<reference evidence="2" key="1">
    <citation type="journal article" date="2022" name="bioRxiv">
        <title>Sequencing and chromosome-scale assembly of the giantPleurodeles waltlgenome.</title>
        <authorList>
            <person name="Brown T."/>
            <person name="Elewa A."/>
            <person name="Iarovenko S."/>
            <person name="Subramanian E."/>
            <person name="Araus A.J."/>
            <person name="Petzold A."/>
            <person name="Susuki M."/>
            <person name="Suzuki K.-i.T."/>
            <person name="Hayashi T."/>
            <person name="Toyoda A."/>
            <person name="Oliveira C."/>
            <person name="Osipova E."/>
            <person name="Leigh N.D."/>
            <person name="Simon A."/>
            <person name="Yun M.H."/>
        </authorList>
    </citation>
    <scope>NUCLEOTIDE SEQUENCE</scope>
    <source>
        <strain evidence="2">20211129_DDA</strain>
        <tissue evidence="2">Liver</tissue>
    </source>
</reference>
<dbReference type="Proteomes" id="UP001066276">
    <property type="component" value="Chromosome 11"/>
</dbReference>
<proteinExistence type="predicted"/>
<keyword evidence="3" id="KW-1185">Reference proteome</keyword>
<name>A0AAV7M1U7_PLEWA</name>
<comment type="caution">
    <text evidence="2">The sequence shown here is derived from an EMBL/GenBank/DDBJ whole genome shotgun (WGS) entry which is preliminary data.</text>
</comment>
<evidence type="ECO:0000313" key="3">
    <source>
        <dbReference type="Proteomes" id="UP001066276"/>
    </source>
</evidence>
<feature type="region of interest" description="Disordered" evidence="1">
    <location>
        <begin position="73"/>
        <end position="96"/>
    </location>
</feature>